<dbReference type="RefSeq" id="WP_208652017.1">
    <property type="nucleotide sequence ID" value="NZ_CP036528.1"/>
</dbReference>
<sequence length="267" mass="31222">MTSLSKIIRSSEAIEKKDGAVRIEIRNLFTTQFATDNLDVVDGEEQNLSLDDMLQERERILRETDQEINAKREEFEQYRQAELEKIERLKQQWEEEKILLQKEAYDEGFQQGYEEGMKKALADMENTLKLANRTVENASINAQKYIEEQEHVILDLALKSAEKIIGASIEKDENLFLSIVRRGLKEARESKEIKLYVPPKYYQLVSDNRDELAVMFPPDIPFCIFVNEDMDDLDAYIETNHGRIVLSIDEQLKELRLKLSEILESRD</sequence>
<dbReference type="KEGG" id="uth:DKZ56_07045"/>
<evidence type="ECO:0000313" key="10">
    <source>
        <dbReference type="EMBL" id="QBK25632.1"/>
    </source>
</evidence>
<protein>
    <recommendedName>
        <fullName evidence="7">Flagellar assembly protein FliH</fullName>
    </recommendedName>
</protein>
<organism evidence="10 11">
    <name type="scientific">Ureibacillus thermophilus</name>
    <dbReference type="NCBI Taxonomy" id="367743"/>
    <lineage>
        <taxon>Bacteria</taxon>
        <taxon>Bacillati</taxon>
        <taxon>Bacillota</taxon>
        <taxon>Bacilli</taxon>
        <taxon>Bacillales</taxon>
        <taxon>Caryophanaceae</taxon>
        <taxon>Ureibacillus</taxon>
    </lineage>
</organism>
<dbReference type="InterPro" id="IPR022524">
    <property type="entry name" value="FliH_Bacilli"/>
</dbReference>
<dbReference type="EMBL" id="CP036528">
    <property type="protein sequence ID" value="QBK25632.1"/>
    <property type="molecule type" value="Genomic_DNA"/>
</dbReference>
<dbReference type="GO" id="GO:0005829">
    <property type="term" value="C:cytosol"/>
    <property type="evidence" value="ECO:0007669"/>
    <property type="project" value="TreeGrafter"/>
</dbReference>
<dbReference type="PANTHER" id="PTHR34982:SF1">
    <property type="entry name" value="FLAGELLAR ASSEMBLY PROTEIN FLIH"/>
    <property type="match status" value="1"/>
</dbReference>
<keyword evidence="5" id="KW-0653">Protein transport</keyword>
<evidence type="ECO:0000313" key="11">
    <source>
        <dbReference type="Proteomes" id="UP000291151"/>
    </source>
</evidence>
<comment type="similarity">
    <text evidence="2">Belongs to the FliH family.</text>
</comment>
<evidence type="ECO:0000256" key="6">
    <source>
        <dbReference type="ARBA" id="ARBA00023225"/>
    </source>
</evidence>
<accession>A0A4P6UVL9</accession>
<name>A0A4P6UVL9_9BACL</name>
<keyword evidence="4" id="KW-1005">Bacterial flagellum biogenesis</keyword>
<feature type="coiled-coil region" evidence="8">
    <location>
        <begin position="54"/>
        <end position="148"/>
    </location>
</feature>
<evidence type="ECO:0000256" key="8">
    <source>
        <dbReference type="SAM" id="Coils"/>
    </source>
</evidence>
<dbReference type="GO" id="GO:0044781">
    <property type="term" value="P:bacterial-type flagellum organization"/>
    <property type="evidence" value="ECO:0007669"/>
    <property type="project" value="UniProtKB-KW"/>
</dbReference>
<evidence type="ECO:0000256" key="7">
    <source>
        <dbReference type="NCBIfam" id="TIGR03825"/>
    </source>
</evidence>
<keyword evidence="6" id="KW-1006">Bacterial flagellum protein export</keyword>
<proteinExistence type="inferred from homology"/>
<evidence type="ECO:0000259" key="9">
    <source>
        <dbReference type="Pfam" id="PF02108"/>
    </source>
</evidence>
<evidence type="ECO:0000256" key="3">
    <source>
        <dbReference type="ARBA" id="ARBA00022448"/>
    </source>
</evidence>
<evidence type="ECO:0000256" key="2">
    <source>
        <dbReference type="ARBA" id="ARBA00006602"/>
    </source>
</evidence>
<evidence type="ECO:0000256" key="1">
    <source>
        <dbReference type="ARBA" id="ARBA00003041"/>
    </source>
</evidence>
<keyword evidence="10" id="KW-0966">Cell projection</keyword>
<evidence type="ECO:0000256" key="4">
    <source>
        <dbReference type="ARBA" id="ARBA00022795"/>
    </source>
</evidence>
<dbReference type="GO" id="GO:0015031">
    <property type="term" value="P:protein transport"/>
    <property type="evidence" value="ECO:0007669"/>
    <property type="project" value="UniProtKB-KW"/>
</dbReference>
<comment type="function">
    <text evidence="1">Needed for flagellar regrowth and assembly.</text>
</comment>
<dbReference type="InterPro" id="IPR051472">
    <property type="entry name" value="T3SS_Stator/FliH"/>
</dbReference>
<feature type="domain" description="Flagellar assembly protein FliH/Type III secretion system HrpE" evidence="9">
    <location>
        <begin position="133"/>
        <end position="254"/>
    </location>
</feature>
<keyword evidence="11" id="KW-1185">Reference proteome</keyword>
<keyword evidence="10" id="KW-0282">Flagellum</keyword>
<dbReference type="AlphaFoldDB" id="A0A4P6UVL9"/>
<keyword evidence="8" id="KW-0175">Coiled coil</keyword>
<dbReference type="PANTHER" id="PTHR34982">
    <property type="entry name" value="YOP PROTEINS TRANSLOCATION PROTEIN L"/>
    <property type="match status" value="1"/>
</dbReference>
<dbReference type="NCBIfam" id="TIGR03825">
    <property type="entry name" value="FliH_bacil"/>
    <property type="match status" value="1"/>
</dbReference>
<reference evidence="10 11" key="1">
    <citation type="submission" date="2019-02" db="EMBL/GenBank/DDBJ databases">
        <title>Ureibacillus thermophilus.</title>
        <authorList>
            <person name="Sunny J.S."/>
            <person name="Natarajan A."/>
            <person name="Saleena L.M."/>
        </authorList>
    </citation>
    <scope>NUCLEOTIDE SEQUENCE [LARGE SCALE GENOMIC DNA]</scope>
    <source>
        <strain evidence="10 11">LM102</strain>
    </source>
</reference>
<evidence type="ECO:0000256" key="5">
    <source>
        <dbReference type="ARBA" id="ARBA00022927"/>
    </source>
</evidence>
<keyword evidence="10" id="KW-0969">Cilium</keyword>
<dbReference type="InterPro" id="IPR018035">
    <property type="entry name" value="Flagellar_FliH/T3SS_HrpE"/>
</dbReference>
<gene>
    <name evidence="10" type="primary">fliH</name>
    <name evidence="10" type="ORF">DKZ56_07045</name>
</gene>
<dbReference type="Pfam" id="PF02108">
    <property type="entry name" value="FliH"/>
    <property type="match status" value="1"/>
</dbReference>
<dbReference type="Proteomes" id="UP000291151">
    <property type="component" value="Chromosome"/>
</dbReference>
<keyword evidence="3" id="KW-0813">Transport</keyword>